<dbReference type="RefSeq" id="WP_092611702.1">
    <property type="nucleotide sequence ID" value="NZ_FMYF01000008.1"/>
</dbReference>
<dbReference type="EMBL" id="FMYF01000008">
    <property type="protein sequence ID" value="SDB91735.1"/>
    <property type="molecule type" value="Genomic_DNA"/>
</dbReference>
<accession>A0A1G6HCS4</accession>
<gene>
    <name evidence="2" type="ORF">GA0111570_108107</name>
</gene>
<name>A0A1G6HCS4_9ACTN</name>
<protein>
    <submittedName>
        <fullName evidence="2">Uncharacterized protein</fullName>
    </submittedName>
</protein>
<evidence type="ECO:0000256" key="1">
    <source>
        <dbReference type="SAM" id="MobiDB-lite"/>
    </source>
</evidence>
<evidence type="ECO:0000313" key="2">
    <source>
        <dbReference type="EMBL" id="SDB91735.1"/>
    </source>
</evidence>
<dbReference type="AlphaFoldDB" id="A0A1G6HCS4"/>
<proteinExistence type="predicted"/>
<feature type="region of interest" description="Disordered" evidence="1">
    <location>
        <begin position="18"/>
        <end position="42"/>
    </location>
</feature>
<dbReference type="Proteomes" id="UP000199086">
    <property type="component" value="Unassembled WGS sequence"/>
</dbReference>
<evidence type="ECO:0000313" key="3">
    <source>
        <dbReference type="Proteomes" id="UP000199086"/>
    </source>
</evidence>
<dbReference type="STRING" id="1577474.GA0111570_108107"/>
<feature type="compositionally biased region" description="Polar residues" evidence="1">
    <location>
        <begin position="26"/>
        <end position="38"/>
    </location>
</feature>
<sequence length="117" mass="12093">MPESSDAQRLQELEARLNALEAASGKQDSPSAQQQSDTARTEGQAALIQAFLQGALMGNALKDATPGGAAGGEGAAPQFLSIFSCGGGGGWSPTNYDSVFWCKSRFMCNPTSLSCLC</sequence>
<organism evidence="2 3">
    <name type="scientific">Raineyella antarctica</name>
    <dbReference type="NCBI Taxonomy" id="1577474"/>
    <lineage>
        <taxon>Bacteria</taxon>
        <taxon>Bacillati</taxon>
        <taxon>Actinomycetota</taxon>
        <taxon>Actinomycetes</taxon>
        <taxon>Propionibacteriales</taxon>
        <taxon>Propionibacteriaceae</taxon>
        <taxon>Raineyella</taxon>
    </lineage>
</organism>
<keyword evidence="3" id="KW-1185">Reference proteome</keyword>
<reference evidence="2 3" key="1">
    <citation type="submission" date="2016-06" db="EMBL/GenBank/DDBJ databases">
        <authorList>
            <person name="Olsen C.W."/>
            <person name="Carey S."/>
            <person name="Hinshaw L."/>
            <person name="Karasin A.I."/>
        </authorList>
    </citation>
    <scope>NUCLEOTIDE SEQUENCE [LARGE SCALE GENOMIC DNA]</scope>
    <source>
        <strain evidence="2 3">LZ-22</strain>
    </source>
</reference>